<dbReference type="Proteomes" id="UP001152755">
    <property type="component" value="Unassembled WGS sequence"/>
</dbReference>
<dbReference type="Pfam" id="PF13458">
    <property type="entry name" value="Peripla_BP_6"/>
    <property type="match status" value="1"/>
</dbReference>
<evidence type="ECO:0000256" key="1">
    <source>
        <dbReference type="ARBA" id="ARBA00010062"/>
    </source>
</evidence>
<comment type="caution">
    <text evidence="5">The sequence shown here is derived from an EMBL/GenBank/DDBJ whole genome shotgun (WGS) entry which is preliminary data.</text>
</comment>
<keyword evidence="6" id="KW-1185">Reference proteome</keyword>
<reference evidence="5" key="1">
    <citation type="submission" date="2022-08" db="EMBL/GenBank/DDBJ databases">
        <title>Genome analysis of Corynebacteriales strain.</title>
        <authorList>
            <person name="Lee S.D."/>
        </authorList>
    </citation>
    <scope>NUCLEOTIDE SEQUENCE</scope>
    <source>
        <strain evidence="5">D3-21</strain>
    </source>
</reference>
<feature type="domain" description="Leucine-binding protein" evidence="4">
    <location>
        <begin position="47"/>
        <end position="387"/>
    </location>
</feature>
<sequence>MARSSLNRKTVGLFAVLAVSVATVAACSSSGAQSDSASGPYRVLLAAGLSGPGPLTANAQTEVLAAKAGAEVINKAGGIGGRQIEITVVDDGGDATTAVTKVREAINSGQKPDLFLDTGPSSVPTAVLPILKQNKILSFNVSPTADTSDPKKFPLNFDLTTSPDATSLAVAQYAKGKGYESVGIIHSSTSSGETIGSTLQSALQQTGVRSAGNESYDATALDMTAQLQALKNAGASAVFIDAYGASLGYILQNVQRLGWNVPLIGGISASATGLITKNPPDGVLGTPQVANMVTQVLRSNVYDPNDKAVNTMVDTMASLGAIPGSVELAANYDAFPLLASAAKQAGTTTDAAKLATALESPVVQQNAQTAYLPRYHFDATTHAANVDASTFEFIKPGPLVNGQFGHPATNGS</sequence>
<dbReference type="PROSITE" id="PS51257">
    <property type="entry name" value="PROKAR_LIPOPROTEIN"/>
    <property type="match status" value="1"/>
</dbReference>
<protein>
    <submittedName>
        <fullName evidence="5">ABC transporter substrate-binding protein</fullName>
    </submittedName>
</protein>
<dbReference type="RefSeq" id="WP_277830609.1">
    <property type="nucleotide sequence ID" value="NZ_JAAIVF010000001.1"/>
</dbReference>
<dbReference type="InterPro" id="IPR028082">
    <property type="entry name" value="Peripla_BP_I"/>
</dbReference>
<accession>A0A9X4M1U8</accession>
<evidence type="ECO:0000256" key="2">
    <source>
        <dbReference type="ARBA" id="ARBA00022729"/>
    </source>
</evidence>
<dbReference type="PANTHER" id="PTHR30483:SF38">
    <property type="entry name" value="BLR7848 PROTEIN"/>
    <property type="match status" value="1"/>
</dbReference>
<name>A0A9X4M1U8_9ACTN</name>
<organism evidence="5 6">
    <name type="scientific">Speluncibacter jeojiensis</name>
    <dbReference type="NCBI Taxonomy" id="2710754"/>
    <lineage>
        <taxon>Bacteria</taxon>
        <taxon>Bacillati</taxon>
        <taxon>Actinomycetota</taxon>
        <taxon>Actinomycetes</taxon>
        <taxon>Mycobacteriales</taxon>
        <taxon>Speluncibacteraceae</taxon>
        <taxon>Speluncibacter</taxon>
    </lineage>
</organism>
<evidence type="ECO:0000256" key="3">
    <source>
        <dbReference type="SAM" id="SignalP"/>
    </source>
</evidence>
<dbReference type="InterPro" id="IPR028081">
    <property type="entry name" value="Leu-bd"/>
</dbReference>
<evidence type="ECO:0000313" key="5">
    <source>
        <dbReference type="EMBL" id="MDG3016453.1"/>
    </source>
</evidence>
<evidence type="ECO:0000313" key="6">
    <source>
        <dbReference type="Proteomes" id="UP001152755"/>
    </source>
</evidence>
<dbReference type="InterPro" id="IPR051010">
    <property type="entry name" value="BCAA_transport"/>
</dbReference>
<dbReference type="AlphaFoldDB" id="A0A9X4M1U8"/>
<keyword evidence="2 3" id="KW-0732">Signal</keyword>
<dbReference type="EMBL" id="JANRHA010000013">
    <property type="protein sequence ID" value="MDG3016453.1"/>
    <property type="molecule type" value="Genomic_DNA"/>
</dbReference>
<feature type="chain" id="PRO_5040884039" evidence="3">
    <location>
        <begin position="26"/>
        <end position="412"/>
    </location>
</feature>
<proteinExistence type="inferred from homology"/>
<feature type="signal peptide" evidence="3">
    <location>
        <begin position="1"/>
        <end position="25"/>
    </location>
</feature>
<dbReference type="PANTHER" id="PTHR30483">
    <property type="entry name" value="LEUCINE-SPECIFIC-BINDING PROTEIN"/>
    <property type="match status" value="1"/>
</dbReference>
<dbReference type="SUPFAM" id="SSF53822">
    <property type="entry name" value="Periplasmic binding protein-like I"/>
    <property type="match status" value="1"/>
</dbReference>
<gene>
    <name evidence="5" type="ORF">NVS88_18005</name>
</gene>
<comment type="similarity">
    <text evidence="1">Belongs to the leucine-binding protein family.</text>
</comment>
<dbReference type="Gene3D" id="3.40.50.2300">
    <property type="match status" value="2"/>
</dbReference>
<evidence type="ECO:0000259" key="4">
    <source>
        <dbReference type="Pfam" id="PF13458"/>
    </source>
</evidence>